<feature type="transmembrane region" description="Helical" evidence="6">
    <location>
        <begin position="288"/>
        <end position="305"/>
    </location>
</feature>
<feature type="compositionally biased region" description="Basic and acidic residues" evidence="5">
    <location>
        <begin position="565"/>
        <end position="587"/>
    </location>
</feature>
<feature type="transmembrane region" description="Helical" evidence="6">
    <location>
        <begin position="90"/>
        <end position="109"/>
    </location>
</feature>
<keyword evidence="3 6" id="KW-1133">Transmembrane helix</keyword>
<dbReference type="Gene3D" id="1.20.1720.10">
    <property type="entry name" value="Multidrug resistance protein D"/>
    <property type="match status" value="1"/>
</dbReference>
<accession>A0A166T7Z5</accession>
<dbReference type="PANTHER" id="PTHR23501:SF198">
    <property type="entry name" value="AZOLE RESISTANCE PROTEIN 1-RELATED"/>
    <property type="match status" value="1"/>
</dbReference>
<feature type="transmembrane region" description="Helical" evidence="6">
    <location>
        <begin position="180"/>
        <end position="202"/>
    </location>
</feature>
<evidence type="ECO:0000313" key="8">
    <source>
        <dbReference type="EMBL" id="KZP30292.1"/>
    </source>
</evidence>
<keyword evidence="4 6" id="KW-0472">Membrane</keyword>
<feature type="transmembrane region" description="Helical" evidence="6">
    <location>
        <begin position="147"/>
        <end position="168"/>
    </location>
</feature>
<evidence type="ECO:0000259" key="7">
    <source>
        <dbReference type="PROSITE" id="PS50850"/>
    </source>
</evidence>
<keyword evidence="9" id="KW-1185">Reference proteome</keyword>
<dbReference type="InterPro" id="IPR020846">
    <property type="entry name" value="MFS_dom"/>
</dbReference>
<evidence type="ECO:0000256" key="1">
    <source>
        <dbReference type="ARBA" id="ARBA00004141"/>
    </source>
</evidence>
<dbReference type="InterPro" id="IPR036259">
    <property type="entry name" value="MFS_trans_sf"/>
</dbReference>
<dbReference type="OrthoDB" id="10021397at2759"/>
<evidence type="ECO:0000256" key="6">
    <source>
        <dbReference type="SAM" id="Phobius"/>
    </source>
</evidence>
<dbReference type="STRING" id="436010.A0A166T7Z5"/>
<feature type="region of interest" description="Disordered" evidence="5">
    <location>
        <begin position="562"/>
        <end position="587"/>
    </location>
</feature>
<evidence type="ECO:0000313" key="9">
    <source>
        <dbReference type="Proteomes" id="UP000076532"/>
    </source>
</evidence>
<evidence type="ECO:0000256" key="2">
    <source>
        <dbReference type="ARBA" id="ARBA00022692"/>
    </source>
</evidence>
<dbReference type="EMBL" id="KV417494">
    <property type="protein sequence ID" value="KZP30292.1"/>
    <property type="molecule type" value="Genomic_DNA"/>
</dbReference>
<dbReference type="Gene3D" id="1.20.1250.20">
    <property type="entry name" value="MFS general substrate transporter like domains"/>
    <property type="match status" value="1"/>
</dbReference>
<feature type="transmembrane region" description="Helical" evidence="6">
    <location>
        <begin position="527"/>
        <end position="546"/>
    </location>
</feature>
<feature type="transmembrane region" description="Helical" evidence="6">
    <location>
        <begin position="214"/>
        <end position="234"/>
    </location>
</feature>
<evidence type="ECO:0000256" key="5">
    <source>
        <dbReference type="SAM" id="MobiDB-lite"/>
    </source>
</evidence>
<feature type="transmembrane region" description="Helical" evidence="6">
    <location>
        <begin position="451"/>
        <end position="474"/>
    </location>
</feature>
<dbReference type="PRINTS" id="PR01036">
    <property type="entry name" value="TCRTETB"/>
</dbReference>
<comment type="subcellular location">
    <subcellularLocation>
        <location evidence="1">Membrane</location>
        <topology evidence="1">Multi-pass membrane protein</topology>
    </subcellularLocation>
</comment>
<evidence type="ECO:0000256" key="3">
    <source>
        <dbReference type="ARBA" id="ARBA00022989"/>
    </source>
</evidence>
<dbReference type="SUPFAM" id="SSF103473">
    <property type="entry name" value="MFS general substrate transporter"/>
    <property type="match status" value="1"/>
</dbReference>
<keyword evidence="2 6" id="KW-0812">Transmembrane</keyword>
<dbReference type="GO" id="GO:0022857">
    <property type="term" value="F:transmembrane transporter activity"/>
    <property type="evidence" value="ECO:0007669"/>
    <property type="project" value="InterPro"/>
</dbReference>
<evidence type="ECO:0000256" key="4">
    <source>
        <dbReference type="ARBA" id="ARBA00023136"/>
    </source>
</evidence>
<name>A0A166T7Z5_9AGAM</name>
<dbReference type="AlphaFoldDB" id="A0A166T7Z5"/>
<proteinExistence type="predicted"/>
<feature type="transmembrane region" description="Helical" evidence="6">
    <location>
        <begin position="416"/>
        <end position="439"/>
    </location>
</feature>
<gene>
    <name evidence="8" type="ORF">FIBSPDRAFT_777467</name>
</gene>
<feature type="transmembrane region" description="Helical" evidence="6">
    <location>
        <begin position="52"/>
        <end position="70"/>
    </location>
</feature>
<dbReference type="Proteomes" id="UP000076532">
    <property type="component" value="Unassembled WGS sequence"/>
</dbReference>
<sequence length="616" mass="65958">MPIHHTLLSTDRYHSLMSTETLTEAPAEVVTTKPTTSHIEAAYNEDTILTGYRLLVVFIAILMAVLLIALDQTILATALPRIASDFDAFALQGWVASSFVLSETVFILFFGQIMRIFPAKYVLLINIFIFEAGSLLCGVSSNVNMLIAGRVVSGVGAAGMFVSMIQVIAQVTRLEDRPKLFGAFGAVFGLSSVIGPLIGGAFTDHVSWRWCFYINLPIGGLSFFLVAILLKSAIPLGADPTTRSVRDQFHQAKRLDVVGATLVAGAVTCLSLALQWGGNTKVWGDKDVIICFVFSAVIAVAFVFWEIYLGDHAMVPLKIFKSRSIYAIVAYCFLTRFSLLLFSYYIPIFYQAVRHKSATASGVALLPFLLGTVMSTIIGGLMVSTWGRYFPFLVASPIFLALGSGLMYTFTPESSSATVVGFQILAGVGVGLGMQNALLAMQVEFKDTPALIGQASSVGSFGQFLGGTIGLGIAEPIFASELTKNLLKYAPLAPAAIVKESPIAIYTDIPAELIPGVVLAYCDSLRVVFVVGVPIAALALIVAMGIKNVKIEKTGVKKGGAAADDVEKAGSRDQERALERGSGDDEVKKDVYMEKGFASEGPTSAYEMEAMASVEI</sequence>
<feature type="transmembrane region" description="Helical" evidence="6">
    <location>
        <begin position="325"/>
        <end position="346"/>
    </location>
</feature>
<dbReference type="CDD" id="cd17502">
    <property type="entry name" value="MFS_Azr1_MDR_like"/>
    <property type="match status" value="1"/>
</dbReference>
<feature type="transmembrane region" description="Helical" evidence="6">
    <location>
        <begin position="121"/>
        <end position="141"/>
    </location>
</feature>
<dbReference type="GO" id="GO:0005886">
    <property type="term" value="C:plasma membrane"/>
    <property type="evidence" value="ECO:0007669"/>
    <property type="project" value="TreeGrafter"/>
</dbReference>
<organism evidence="8 9">
    <name type="scientific">Athelia psychrophila</name>
    <dbReference type="NCBI Taxonomy" id="1759441"/>
    <lineage>
        <taxon>Eukaryota</taxon>
        <taxon>Fungi</taxon>
        <taxon>Dikarya</taxon>
        <taxon>Basidiomycota</taxon>
        <taxon>Agaricomycotina</taxon>
        <taxon>Agaricomycetes</taxon>
        <taxon>Agaricomycetidae</taxon>
        <taxon>Atheliales</taxon>
        <taxon>Atheliaceae</taxon>
        <taxon>Athelia</taxon>
    </lineage>
</organism>
<dbReference type="PANTHER" id="PTHR23501">
    <property type="entry name" value="MAJOR FACILITATOR SUPERFAMILY"/>
    <property type="match status" value="1"/>
</dbReference>
<feature type="transmembrane region" description="Helical" evidence="6">
    <location>
        <begin position="390"/>
        <end position="410"/>
    </location>
</feature>
<feature type="domain" description="Major facilitator superfamily (MFS) profile" evidence="7">
    <location>
        <begin position="57"/>
        <end position="550"/>
    </location>
</feature>
<dbReference type="InterPro" id="IPR011701">
    <property type="entry name" value="MFS"/>
</dbReference>
<feature type="transmembrane region" description="Helical" evidence="6">
    <location>
        <begin position="358"/>
        <end position="383"/>
    </location>
</feature>
<protein>
    <submittedName>
        <fullName evidence="8">MFS general substrate transporter</fullName>
    </submittedName>
</protein>
<dbReference type="Pfam" id="PF07690">
    <property type="entry name" value="MFS_1"/>
    <property type="match status" value="1"/>
</dbReference>
<feature type="transmembrane region" description="Helical" evidence="6">
    <location>
        <begin position="255"/>
        <end position="276"/>
    </location>
</feature>
<dbReference type="PROSITE" id="PS50850">
    <property type="entry name" value="MFS"/>
    <property type="match status" value="1"/>
</dbReference>
<reference evidence="8 9" key="1">
    <citation type="journal article" date="2016" name="Mol. Biol. Evol.">
        <title>Comparative Genomics of Early-Diverging Mushroom-Forming Fungi Provides Insights into the Origins of Lignocellulose Decay Capabilities.</title>
        <authorList>
            <person name="Nagy L.G."/>
            <person name="Riley R."/>
            <person name="Tritt A."/>
            <person name="Adam C."/>
            <person name="Daum C."/>
            <person name="Floudas D."/>
            <person name="Sun H."/>
            <person name="Yadav J.S."/>
            <person name="Pangilinan J."/>
            <person name="Larsson K.H."/>
            <person name="Matsuura K."/>
            <person name="Barry K."/>
            <person name="Labutti K."/>
            <person name="Kuo R."/>
            <person name="Ohm R.A."/>
            <person name="Bhattacharya S.S."/>
            <person name="Shirouzu T."/>
            <person name="Yoshinaga Y."/>
            <person name="Martin F.M."/>
            <person name="Grigoriev I.V."/>
            <person name="Hibbett D.S."/>
        </authorList>
    </citation>
    <scope>NUCLEOTIDE SEQUENCE [LARGE SCALE GENOMIC DNA]</scope>
    <source>
        <strain evidence="8 9">CBS 109695</strain>
    </source>
</reference>